<dbReference type="Pfam" id="PF00132">
    <property type="entry name" value="Hexapep"/>
    <property type="match status" value="1"/>
</dbReference>
<dbReference type="eggNOG" id="COG0110">
    <property type="taxonomic scope" value="Bacteria"/>
</dbReference>
<protein>
    <recommendedName>
        <fullName evidence="3">Acetyltransferase</fullName>
    </recommendedName>
</protein>
<reference evidence="1 2" key="1">
    <citation type="journal article" date="2013" name="Genome Announc.">
        <title>Draft Genome Sequence of Sphingobium lactosutens Strain DS20T, Isolated from a Hexachlorocyclohexane Dumpsite.</title>
        <authorList>
            <person name="Kumar R."/>
            <person name="Dwivedi V."/>
            <person name="Negi V."/>
            <person name="Khurana J.P."/>
            <person name="Lal R."/>
        </authorList>
    </citation>
    <scope>NUCLEOTIDE SEQUENCE [LARGE SCALE GENOMIC DNA]</scope>
    <source>
        <strain evidence="1 2">DS20</strain>
    </source>
</reference>
<gene>
    <name evidence="1" type="ORF">RLDS_17085</name>
</gene>
<comment type="caution">
    <text evidence="1">The sequence shown here is derived from an EMBL/GenBank/DDBJ whole genome shotgun (WGS) entry which is preliminary data.</text>
</comment>
<dbReference type="Gene3D" id="2.160.10.10">
    <property type="entry name" value="Hexapeptide repeat proteins"/>
    <property type="match status" value="1"/>
</dbReference>
<dbReference type="PATRIC" id="fig|1331060.3.peg.3285"/>
<organism evidence="1 2">
    <name type="scientific">Sphingobium lactosutens DS20</name>
    <dbReference type="NCBI Taxonomy" id="1331060"/>
    <lineage>
        <taxon>Bacteria</taxon>
        <taxon>Pseudomonadati</taxon>
        <taxon>Pseudomonadota</taxon>
        <taxon>Alphaproteobacteria</taxon>
        <taxon>Sphingomonadales</taxon>
        <taxon>Sphingomonadaceae</taxon>
        <taxon>Sphingobium</taxon>
    </lineage>
</organism>
<sequence length="184" mass="19793">MQLKAARIVLAKDNCLVAIGGGTTWESGAFICDRGRAIVAGNDCMFSSNIVVRTSDGHGIWDKKTGRRLNLPADVSIGHHVWLGNGARVNKGATIGSGSIIGQCAIASGRLDDNCIYAGIPAKKVRESVHWTRDADLDELPLEWRDEINDPDSDVSPLETDIRSGVIGDIVVAARRRVGGMFQR</sequence>
<dbReference type="EMBL" id="ATDP01000098">
    <property type="protein sequence ID" value="EQB13033.1"/>
    <property type="molecule type" value="Genomic_DNA"/>
</dbReference>
<keyword evidence="2" id="KW-1185">Reference proteome</keyword>
<dbReference type="InterPro" id="IPR011004">
    <property type="entry name" value="Trimer_LpxA-like_sf"/>
</dbReference>
<accession>T0HLH6</accession>
<dbReference type="SUPFAM" id="SSF51161">
    <property type="entry name" value="Trimeric LpxA-like enzymes"/>
    <property type="match status" value="1"/>
</dbReference>
<dbReference type="InterPro" id="IPR051159">
    <property type="entry name" value="Hexapeptide_acetyltransf"/>
</dbReference>
<evidence type="ECO:0008006" key="3">
    <source>
        <dbReference type="Google" id="ProtNLM"/>
    </source>
</evidence>
<dbReference type="AlphaFoldDB" id="T0HLH6"/>
<dbReference type="PANTHER" id="PTHR23416">
    <property type="entry name" value="SIALIC ACID SYNTHASE-RELATED"/>
    <property type="match status" value="1"/>
</dbReference>
<dbReference type="InterPro" id="IPR001451">
    <property type="entry name" value="Hexapep"/>
</dbReference>
<evidence type="ECO:0000313" key="2">
    <source>
        <dbReference type="Proteomes" id="UP000015531"/>
    </source>
</evidence>
<proteinExistence type="predicted"/>
<name>T0HLH6_9SPHN</name>
<dbReference type="Proteomes" id="UP000015531">
    <property type="component" value="Unassembled WGS sequence"/>
</dbReference>
<evidence type="ECO:0000313" key="1">
    <source>
        <dbReference type="EMBL" id="EQB13033.1"/>
    </source>
</evidence>
<dbReference type="PANTHER" id="PTHR23416:SF78">
    <property type="entry name" value="LIPOPOLYSACCHARIDE BIOSYNTHESIS O-ACETYL TRANSFERASE WBBJ-RELATED"/>
    <property type="match status" value="1"/>
</dbReference>